<protein>
    <recommendedName>
        <fullName evidence="2">Rho-GAP domain-containing protein</fullName>
    </recommendedName>
</protein>
<evidence type="ECO:0000313" key="4">
    <source>
        <dbReference type="Proteomes" id="UP000824540"/>
    </source>
</evidence>
<dbReference type="AlphaFoldDB" id="A0A8T2NLU7"/>
<evidence type="ECO:0000313" key="3">
    <source>
        <dbReference type="EMBL" id="KAG9340190.1"/>
    </source>
</evidence>
<reference evidence="3" key="1">
    <citation type="thesis" date="2021" institute="BYU ScholarsArchive" country="Provo, UT, USA">
        <title>Applications of and Algorithms for Genome Assembly and Genomic Analyses with an Emphasis on Marine Teleosts.</title>
        <authorList>
            <person name="Pickett B.D."/>
        </authorList>
    </citation>
    <scope>NUCLEOTIDE SEQUENCE</scope>
    <source>
        <strain evidence="3">HI-2016</strain>
    </source>
</reference>
<keyword evidence="4" id="KW-1185">Reference proteome</keyword>
<dbReference type="PANTHER" id="PTHR15729:SF3">
    <property type="entry name" value="RHO GTPASE-ACTIVATING PROTEIN 31"/>
    <property type="match status" value="1"/>
</dbReference>
<dbReference type="InterPro" id="IPR051576">
    <property type="entry name" value="PX-Rho_GAP"/>
</dbReference>
<organism evidence="3 4">
    <name type="scientific">Albula glossodonta</name>
    <name type="common">roundjaw bonefish</name>
    <dbReference type="NCBI Taxonomy" id="121402"/>
    <lineage>
        <taxon>Eukaryota</taxon>
        <taxon>Metazoa</taxon>
        <taxon>Chordata</taxon>
        <taxon>Craniata</taxon>
        <taxon>Vertebrata</taxon>
        <taxon>Euteleostomi</taxon>
        <taxon>Actinopterygii</taxon>
        <taxon>Neopterygii</taxon>
        <taxon>Teleostei</taxon>
        <taxon>Albuliformes</taxon>
        <taxon>Albulidae</taxon>
        <taxon>Albula</taxon>
    </lineage>
</organism>
<sequence>MKNKAAKQKSKRKGNESAFGCDLTEHLENSGQDVPQVLKTCAEFIETHGIVDGIYRLSGITSNIQRLRTLEYLTKHLAHMATLSDQTNMHVRNLALVWAPNLLRYKVLTGFCGCVNHNPLLHQLVPCTYKCVTLYLHCTYYHIST</sequence>
<dbReference type="PROSITE" id="PS50238">
    <property type="entry name" value="RHOGAP"/>
    <property type="match status" value="1"/>
</dbReference>
<dbReference type="InterPro" id="IPR008936">
    <property type="entry name" value="Rho_GTPase_activation_prot"/>
</dbReference>
<evidence type="ECO:0000259" key="2">
    <source>
        <dbReference type="PROSITE" id="PS50238"/>
    </source>
</evidence>
<gene>
    <name evidence="3" type="ORF">JZ751_021915</name>
</gene>
<dbReference type="OrthoDB" id="79452at2759"/>
<dbReference type="GO" id="GO:0007264">
    <property type="term" value="P:small GTPase-mediated signal transduction"/>
    <property type="evidence" value="ECO:0007669"/>
    <property type="project" value="TreeGrafter"/>
</dbReference>
<dbReference type="EMBL" id="JAFBMS010000045">
    <property type="protein sequence ID" value="KAG9340190.1"/>
    <property type="molecule type" value="Genomic_DNA"/>
</dbReference>
<dbReference type="PANTHER" id="PTHR15729">
    <property type="entry name" value="CDC42 GTPASE-ACTIVATING PROTEIN"/>
    <property type="match status" value="1"/>
</dbReference>
<dbReference type="Gene3D" id="1.10.555.10">
    <property type="entry name" value="Rho GTPase activation protein"/>
    <property type="match status" value="2"/>
</dbReference>
<dbReference type="Pfam" id="PF00620">
    <property type="entry name" value="RhoGAP"/>
    <property type="match status" value="1"/>
</dbReference>
<dbReference type="SMART" id="SM00324">
    <property type="entry name" value="RhoGAP"/>
    <property type="match status" value="1"/>
</dbReference>
<dbReference type="GO" id="GO:0005096">
    <property type="term" value="F:GTPase activator activity"/>
    <property type="evidence" value="ECO:0007669"/>
    <property type="project" value="UniProtKB-KW"/>
</dbReference>
<dbReference type="SUPFAM" id="SSF48350">
    <property type="entry name" value="GTPase activation domain, GAP"/>
    <property type="match status" value="1"/>
</dbReference>
<feature type="domain" description="Rho-GAP" evidence="2">
    <location>
        <begin position="21"/>
        <end position="145"/>
    </location>
</feature>
<name>A0A8T2NLU7_9TELE</name>
<proteinExistence type="predicted"/>
<comment type="caution">
    <text evidence="3">The sequence shown here is derived from an EMBL/GenBank/DDBJ whole genome shotgun (WGS) entry which is preliminary data.</text>
</comment>
<keyword evidence="1" id="KW-0343">GTPase activation</keyword>
<accession>A0A8T2NLU7</accession>
<dbReference type="Proteomes" id="UP000824540">
    <property type="component" value="Unassembled WGS sequence"/>
</dbReference>
<evidence type="ECO:0000256" key="1">
    <source>
        <dbReference type="ARBA" id="ARBA00022468"/>
    </source>
</evidence>
<dbReference type="GO" id="GO:0030027">
    <property type="term" value="C:lamellipodium"/>
    <property type="evidence" value="ECO:0007669"/>
    <property type="project" value="TreeGrafter"/>
</dbReference>
<dbReference type="InterPro" id="IPR000198">
    <property type="entry name" value="RhoGAP_dom"/>
</dbReference>